<dbReference type="AlphaFoldDB" id="A0A4P2QBE5"/>
<dbReference type="SUPFAM" id="SSF55729">
    <property type="entry name" value="Acyl-CoA N-acyltransferases (Nat)"/>
    <property type="match status" value="2"/>
</dbReference>
<dbReference type="RefSeq" id="WP_129354369.1">
    <property type="nucleotide sequence ID" value="NZ_CP012670.1"/>
</dbReference>
<organism evidence="2 3">
    <name type="scientific">Sorangium cellulosum</name>
    <name type="common">Polyangium cellulosum</name>
    <dbReference type="NCBI Taxonomy" id="56"/>
    <lineage>
        <taxon>Bacteria</taxon>
        <taxon>Pseudomonadati</taxon>
        <taxon>Myxococcota</taxon>
        <taxon>Polyangia</taxon>
        <taxon>Polyangiales</taxon>
        <taxon>Polyangiaceae</taxon>
        <taxon>Sorangium</taxon>
    </lineage>
</organism>
<dbReference type="InterPro" id="IPR016181">
    <property type="entry name" value="Acyl_CoA_acyltransferase"/>
</dbReference>
<name>A0A4P2QBE5_SORCE</name>
<dbReference type="OrthoDB" id="8565998at2"/>
<accession>A0A4P2QBE5</accession>
<proteinExistence type="predicted"/>
<dbReference type="Gene3D" id="3.40.630.30">
    <property type="match status" value="2"/>
</dbReference>
<gene>
    <name evidence="2" type="ORF">SOCEGT47_072080</name>
</gene>
<evidence type="ECO:0000313" key="2">
    <source>
        <dbReference type="EMBL" id="AUX26638.1"/>
    </source>
</evidence>
<reference evidence="2 3" key="1">
    <citation type="submission" date="2015-09" db="EMBL/GenBank/DDBJ databases">
        <title>Sorangium comparison.</title>
        <authorList>
            <person name="Zaburannyi N."/>
            <person name="Bunk B."/>
            <person name="Overmann J."/>
            <person name="Mueller R."/>
        </authorList>
    </citation>
    <scope>NUCLEOTIDE SEQUENCE [LARGE SCALE GENOMIC DNA]</scope>
    <source>
        <strain evidence="2 3">So ceGT47</strain>
    </source>
</reference>
<protein>
    <recommendedName>
        <fullName evidence="1">BioF2-like acetyltransferase domain-containing protein</fullName>
    </recommendedName>
</protein>
<evidence type="ECO:0000259" key="1">
    <source>
        <dbReference type="Pfam" id="PF13480"/>
    </source>
</evidence>
<evidence type="ECO:0000313" key="3">
    <source>
        <dbReference type="Proteomes" id="UP000295781"/>
    </source>
</evidence>
<feature type="domain" description="BioF2-like acetyltransferase" evidence="1">
    <location>
        <begin position="177"/>
        <end position="318"/>
    </location>
</feature>
<dbReference type="EMBL" id="CP012670">
    <property type="protein sequence ID" value="AUX26638.1"/>
    <property type="molecule type" value="Genomic_DNA"/>
</dbReference>
<dbReference type="Pfam" id="PF13480">
    <property type="entry name" value="Acetyltransf_6"/>
    <property type="match status" value="1"/>
</dbReference>
<sequence>MMRWQLAALEAPGAILETAYPALWSADPHRSPFCAPAYLDELAELARRDGAAPLVAVAIAPDGSAAAAWPLRRERDGVIQMLNIEGADHCTCVAREGAAPEALGEGLARALAEVDGAGLLLKNVPSWGPTLEAARRGIAAAGWRGRSFAATPCTVLRVPEGAGAPDALRRKVSGSSLKNLDNRLKRLPGFAFKAVEGDAGLEAWVEAFCDAHERRWNITTTPSEYRVAEERRRLLVKLRGWARAGVLVRFSLEAAGEGIAFAVALTARDRLVYHHVAYAPEHAACSPATVLIRRIVLWMGERGYTCMDFGAGGESYKRRFADVDEPLFRLIAAPRAASALYVRGLVEERIRASSRLQALWDEWGNRRLRGAVMSGLERSRRRLRRAVAVDARQPLGALAGRARSRLQRERMLFYRAPAEAGQAHPDVVELRAPALLAMLEDEVALDARGRARYLAALSQGQRAFGVLRDGRAVQVCWLRPAAPEEIPPGAEGAPAWVIADCVTARRARGQGLYPRVLRAARAAIPPGDTCLIYTNDWNVASQRGIVKAGFQPVSIRERRRRGGAVETQWLPAP</sequence>
<dbReference type="InterPro" id="IPR038740">
    <property type="entry name" value="BioF2-like_GNAT_dom"/>
</dbReference>
<dbReference type="Proteomes" id="UP000295781">
    <property type="component" value="Chromosome"/>
</dbReference>